<dbReference type="CDD" id="cd06529">
    <property type="entry name" value="S24_LexA-like"/>
    <property type="match status" value="1"/>
</dbReference>
<dbReference type="Pfam" id="PF00717">
    <property type="entry name" value="Peptidase_S24"/>
    <property type="match status" value="1"/>
</dbReference>
<dbReference type="InterPro" id="IPR015927">
    <property type="entry name" value="Peptidase_S24_S26A/B/C"/>
</dbReference>
<dbReference type="InterPro" id="IPR036286">
    <property type="entry name" value="LexA/Signal_pep-like_sf"/>
</dbReference>
<dbReference type="SUPFAM" id="SSF51306">
    <property type="entry name" value="LexA/Signal peptidase"/>
    <property type="match status" value="1"/>
</dbReference>
<dbReference type="Gene3D" id="2.10.109.10">
    <property type="entry name" value="Umud Fragment, subunit A"/>
    <property type="match status" value="1"/>
</dbReference>
<dbReference type="RefSeq" id="WP_349186224.1">
    <property type="nucleotide sequence ID" value="NZ_JBBMEN010000006.1"/>
</dbReference>
<evidence type="ECO:0000313" key="2">
    <source>
        <dbReference type="EMBL" id="MEQ2385654.1"/>
    </source>
</evidence>
<sequence>MTPVHTYVQPDFCAVMPDDSMTGAGIYSGDLVCFVACDHVASGKIAAVCIGDALVVRRVNNAGSCLALTPENPAYSSTIVDGSAENVELLGRLVEARHILDEDAAADMPP</sequence>
<name>A0ABV1C4L6_9FIRM</name>
<gene>
    <name evidence="2" type="ORF">WMO20_06895</name>
</gene>
<protein>
    <submittedName>
        <fullName evidence="2">S24 family peptidase</fullName>
    </submittedName>
</protein>
<dbReference type="InterPro" id="IPR039418">
    <property type="entry name" value="LexA-like"/>
</dbReference>
<organism evidence="2 3">
    <name type="scientific">Faecalibacterium intestinale</name>
    <dbReference type="NCBI Taxonomy" id="3133155"/>
    <lineage>
        <taxon>Bacteria</taxon>
        <taxon>Bacillati</taxon>
        <taxon>Bacillota</taxon>
        <taxon>Clostridia</taxon>
        <taxon>Eubacteriales</taxon>
        <taxon>Oscillospiraceae</taxon>
        <taxon>Faecalibacterium</taxon>
    </lineage>
</organism>
<feature type="domain" description="Peptidase S24/S26A/S26B/S26C" evidence="1">
    <location>
        <begin position="9"/>
        <end position="94"/>
    </location>
</feature>
<dbReference type="Proteomes" id="UP001465119">
    <property type="component" value="Unassembled WGS sequence"/>
</dbReference>
<keyword evidence="3" id="KW-1185">Reference proteome</keyword>
<dbReference type="EMBL" id="JBBMEN010000006">
    <property type="protein sequence ID" value="MEQ2385654.1"/>
    <property type="molecule type" value="Genomic_DNA"/>
</dbReference>
<evidence type="ECO:0000313" key="3">
    <source>
        <dbReference type="Proteomes" id="UP001465119"/>
    </source>
</evidence>
<comment type="caution">
    <text evidence="2">The sequence shown here is derived from an EMBL/GenBank/DDBJ whole genome shotgun (WGS) entry which is preliminary data.</text>
</comment>
<proteinExistence type="predicted"/>
<reference evidence="2 3" key="1">
    <citation type="submission" date="2024-03" db="EMBL/GenBank/DDBJ databases">
        <title>Human intestinal bacterial collection.</title>
        <authorList>
            <person name="Pauvert C."/>
            <person name="Hitch T.C.A."/>
            <person name="Clavel T."/>
        </authorList>
    </citation>
    <scope>NUCLEOTIDE SEQUENCE [LARGE SCALE GENOMIC DNA]</scope>
    <source>
        <strain evidence="2 3">CLA-AA-H281</strain>
    </source>
</reference>
<evidence type="ECO:0000259" key="1">
    <source>
        <dbReference type="Pfam" id="PF00717"/>
    </source>
</evidence>
<accession>A0ABV1C4L6</accession>